<keyword evidence="3" id="KW-1185">Reference proteome</keyword>
<evidence type="ECO:0000259" key="1">
    <source>
        <dbReference type="PROSITE" id="PS51186"/>
    </source>
</evidence>
<evidence type="ECO:0000313" key="3">
    <source>
        <dbReference type="Proteomes" id="UP000070188"/>
    </source>
</evidence>
<dbReference type="Proteomes" id="UP000070188">
    <property type="component" value="Unassembled WGS sequence"/>
</dbReference>
<dbReference type="PANTHER" id="PTHR43441:SF6">
    <property type="entry name" value="N-ACETYLTRANSFERASE DOMAIN-CONTAINING PROTEIN"/>
    <property type="match status" value="1"/>
</dbReference>
<dbReference type="InterPro" id="IPR016181">
    <property type="entry name" value="Acyl_CoA_acyltransferase"/>
</dbReference>
<keyword evidence="2" id="KW-0808">Transferase</keyword>
<dbReference type="PANTHER" id="PTHR43441">
    <property type="entry name" value="RIBOSOMAL-PROTEIN-SERINE ACETYLTRANSFERASE"/>
    <property type="match status" value="1"/>
</dbReference>
<dbReference type="EMBL" id="LAXD01000001">
    <property type="protein sequence ID" value="KWX02992.1"/>
    <property type="molecule type" value="Genomic_DNA"/>
</dbReference>
<proteinExistence type="predicted"/>
<evidence type="ECO:0000313" key="2">
    <source>
        <dbReference type="EMBL" id="KWX02992.1"/>
    </source>
</evidence>
<gene>
    <name evidence="2" type="ORF">LI90_4041</name>
</gene>
<feature type="domain" description="N-acetyltransferase" evidence="1">
    <location>
        <begin position="1"/>
        <end position="134"/>
    </location>
</feature>
<name>A0A132N065_9ACTN</name>
<accession>A0A132N065</accession>
<dbReference type="GO" id="GO:1990189">
    <property type="term" value="F:protein N-terminal-serine acetyltransferase activity"/>
    <property type="evidence" value="ECO:0007669"/>
    <property type="project" value="TreeGrafter"/>
</dbReference>
<dbReference type="InterPro" id="IPR000182">
    <property type="entry name" value="GNAT_dom"/>
</dbReference>
<sequence>MAGTDVGEVRRHFETNGYLGEDRGLLMVVADGEPAGTVSWIARRHARVGQCWSIGIALVPEWRGRGVGWRAQRALCDYLFAHTPVMRIEAATRVDNIAEQRALERAGFTREGVLRAAQFSHGEWRDLVLYSRLRHDPA</sequence>
<dbReference type="PATRIC" id="fig|1469144.10.peg.4330"/>
<dbReference type="PROSITE" id="PS51186">
    <property type="entry name" value="GNAT"/>
    <property type="match status" value="1"/>
</dbReference>
<dbReference type="GO" id="GO:0005737">
    <property type="term" value="C:cytoplasm"/>
    <property type="evidence" value="ECO:0007669"/>
    <property type="project" value="TreeGrafter"/>
</dbReference>
<comment type="caution">
    <text evidence="2">The sequence shown here is derived from an EMBL/GenBank/DDBJ whole genome shotgun (WGS) entry which is preliminary data.</text>
</comment>
<dbReference type="SUPFAM" id="SSF55729">
    <property type="entry name" value="Acyl-CoA N-acyltransferases (Nat)"/>
    <property type="match status" value="1"/>
</dbReference>
<dbReference type="STRING" id="1469144.LI90_4041"/>
<dbReference type="CDD" id="cd04301">
    <property type="entry name" value="NAT_SF"/>
    <property type="match status" value="1"/>
</dbReference>
<dbReference type="Pfam" id="PF13302">
    <property type="entry name" value="Acetyltransf_3"/>
    <property type="match status" value="1"/>
</dbReference>
<reference evidence="3" key="1">
    <citation type="submission" date="2015-04" db="EMBL/GenBank/DDBJ databases">
        <title>Physiological reanalysis, assessment of diazotrophy, and genome sequences of multiple isolates of Streptomyces thermoautotrophicus.</title>
        <authorList>
            <person name="MacKellar D.C."/>
            <person name="Lieber L."/>
            <person name="Norman J."/>
            <person name="Bolger A."/>
            <person name="Tobin C."/>
            <person name="Murray J.W."/>
            <person name="Chang R."/>
            <person name="Ford T."/>
            <person name="Nguyen P.Q."/>
            <person name="Woodward J."/>
            <person name="Permingeat H."/>
            <person name="Joshi N.S."/>
            <person name="Silver P.A."/>
            <person name="Usadel B."/>
            <person name="Rutherford A.W."/>
            <person name="Friesen M."/>
            <person name="Prell J."/>
        </authorList>
    </citation>
    <scope>NUCLEOTIDE SEQUENCE [LARGE SCALE GENOMIC DNA]</scope>
    <source>
        <strain evidence="3">H1</strain>
    </source>
</reference>
<dbReference type="AlphaFoldDB" id="A0A132N065"/>
<dbReference type="Gene3D" id="3.40.630.30">
    <property type="match status" value="1"/>
</dbReference>
<organism evidence="2 3">
    <name type="scientific">Carbonactinospora thermoautotrophica</name>
    <dbReference type="NCBI Taxonomy" id="1469144"/>
    <lineage>
        <taxon>Bacteria</taxon>
        <taxon>Bacillati</taxon>
        <taxon>Actinomycetota</taxon>
        <taxon>Actinomycetes</taxon>
        <taxon>Kitasatosporales</taxon>
        <taxon>Carbonactinosporaceae</taxon>
        <taxon>Carbonactinospora</taxon>
    </lineage>
</organism>
<dbReference type="RefSeq" id="WP_232778693.1">
    <property type="nucleotide sequence ID" value="NZ_JYIJ01000019.1"/>
</dbReference>
<protein>
    <submittedName>
        <fullName evidence="2">GCN5-related N-acetyltransferase</fullName>
    </submittedName>
</protein>
<dbReference type="GO" id="GO:0008999">
    <property type="term" value="F:protein-N-terminal-alanine acetyltransferase activity"/>
    <property type="evidence" value="ECO:0007669"/>
    <property type="project" value="TreeGrafter"/>
</dbReference>
<dbReference type="InterPro" id="IPR051908">
    <property type="entry name" value="Ribosomal_N-acetyltransferase"/>
</dbReference>